<dbReference type="Proteomes" id="UP000575083">
    <property type="component" value="Unassembled WGS sequence"/>
</dbReference>
<dbReference type="RefSeq" id="WP_184865759.1">
    <property type="nucleotide sequence ID" value="NZ_JACHLK010000028.1"/>
</dbReference>
<accession>A0A7X0PLD5</accession>
<keyword evidence="2" id="KW-1133">Transmembrane helix</keyword>
<dbReference type="InterPro" id="IPR012338">
    <property type="entry name" value="Beta-lactam/transpept-like"/>
</dbReference>
<keyword evidence="5" id="KW-1185">Reference proteome</keyword>
<sequence>MGVWTVVAWAAAALLLAGVLWLYWKALAPGGSTLEQIVDHALRKARRPGSALVVGVLHGGQVWTKGYGAVNPAAVPPAAPTGATVFQIGSLSKVMTASLLPLLAGRHGIAESTTVQEALGPAAAPVHPAHAGITLAALATHTSGLPRVPKMLERDLPVHLGVQEVLKNPYSLIQPATVWDYLQQPPDKKDGKHMPGRFAYSNYGMGLLGHLLERRTGQPYGALLAREIFVPLGMQDSAVEPAAALRERLAQGHTAGGEPCAPWSFVALHGAGAVLSTADDLLRFARAQLDAAMPLHAALAATHAPRASGATGLGWMQPTLVDRLLGNRHIVWHDGATLGYCSYLSIDLQAGLALVILSARGNGVTVPGMLLTRRLRKFMASQPPPPSHQPPSHQEGATA</sequence>
<dbReference type="PANTHER" id="PTHR46825:SF8">
    <property type="entry name" value="BETA-LACTAMASE-RELATED"/>
    <property type="match status" value="1"/>
</dbReference>
<reference evidence="4 5" key="1">
    <citation type="submission" date="2020-08" db="EMBL/GenBank/DDBJ databases">
        <title>Functional genomics of gut bacteria from endangered species of beetles.</title>
        <authorList>
            <person name="Carlos-Shanley C."/>
        </authorList>
    </citation>
    <scope>NUCLEOTIDE SEQUENCE [LARGE SCALE GENOMIC DNA]</scope>
    <source>
        <strain evidence="4 5">S00198</strain>
    </source>
</reference>
<feature type="compositionally biased region" description="Low complexity" evidence="1">
    <location>
        <begin position="390"/>
        <end position="399"/>
    </location>
</feature>
<evidence type="ECO:0000313" key="5">
    <source>
        <dbReference type="Proteomes" id="UP000575083"/>
    </source>
</evidence>
<feature type="domain" description="Beta-lactamase-related" evidence="3">
    <location>
        <begin position="34"/>
        <end position="363"/>
    </location>
</feature>
<evidence type="ECO:0000313" key="4">
    <source>
        <dbReference type="EMBL" id="MBB6564087.1"/>
    </source>
</evidence>
<keyword evidence="2" id="KW-0472">Membrane</keyword>
<comment type="caution">
    <text evidence="4">The sequence shown here is derived from an EMBL/GenBank/DDBJ whole genome shotgun (WGS) entry which is preliminary data.</text>
</comment>
<dbReference type="InterPro" id="IPR001466">
    <property type="entry name" value="Beta-lactam-related"/>
</dbReference>
<dbReference type="SUPFAM" id="SSF56601">
    <property type="entry name" value="beta-lactamase/transpeptidase-like"/>
    <property type="match status" value="1"/>
</dbReference>
<evidence type="ECO:0000256" key="2">
    <source>
        <dbReference type="SAM" id="Phobius"/>
    </source>
</evidence>
<gene>
    <name evidence="4" type="ORF">HNP48_006813</name>
</gene>
<dbReference type="Gene3D" id="3.40.710.10">
    <property type="entry name" value="DD-peptidase/beta-lactamase superfamily"/>
    <property type="match status" value="1"/>
</dbReference>
<dbReference type="PANTHER" id="PTHR46825">
    <property type="entry name" value="D-ALANYL-D-ALANINE-CARBOXYPEPTIDASE/ENDOPEPTIDASE AMPH"/>
    <property type="match status" value="1"/>
</dbReference>
<name>A0A7X0PLD5_9BURK</name>
<dbReference type="InterPro" id="IPR050491">
    <property type="entry name" value="AmpC-like"/>
</dbReference>
<organism evidence="4 5">
    <name type="scientific">Acidovorax soli</name>
    <dbReference type="NCBI Taxonomy" id="592050"/>
    <lineage>
        <taxon>Bacteria</taxon>
        <taxon>Pseudomonadati</taxon>
        <taxon>Pseudomonadota</taxon>
        <taxon>Betaproteobacteria</taxon>
        <taxon>Burkholderiales</taxon>
        <taxon>Comamonadaceae</taxon>
        <taxon>Acidovorax</taxon>
    </lineage>
</organism>
<dbReference type="AlphaFoldDB" id="A0A7X0PLD5"/>
<keyword evidence="2" id="KW-0812">Transmembrane</keyword>
<feature type="transmembrane region" description="Helical" evidence="2">
    <location>
        <begin position="6"/>
        <end position="24"/>
    </location>
</feature>
<dbReference type="EMBL" id="JACHLK010000028">
    <property type="protein sequence ID" value="MBB6564087.1"/>
    <property type="molecule type" value="Genomic_DNA"/>
</dbReference>
<evidence type="ECO:0000256" key="1">
    <source>
        <dbReference type="SAM" id="MobiDB-lite"/>
    </source>
</evidence>
<protein>
    <submittedName>
        <fullName evidence="4">CubicO group peptidase (Beta-lactamase class C family)</fullName>
    </submittedName>
</protein>
<proteinExistence type="predicted"/>
<dbReference type="Pfam" id="PF00144">
    <property type="entry name" value="Beta-lactamase"/>
    <property type="match status" value="1"/>
</dbReference>
<evidence type="ECO:0000259" key="3">
    <source>
        <dbReference type="Pfam" id="PF00144"/>
    </source>
</evidence>
<feature type="region of interest" description="Disordered" evidence="1">
    <location>
        <begin position="379"/>
        <end position="399"/>
    </location>
</feature>